<dbReference type="EMBL" id="DQIR01311804">
    <property type="protein sequence ID" value="HDC67282.1"/>
    <property type="molecule type" value="Transcribed_RNA"/>
</dbReference>
<feature type="coiled-coil region" evidence="1">
    <location>
        <begin position="80"/>
        <end position="118"/>
    </location>
</feature>
<feature type="compositionally biased region" description="Polar residues" evidence="2">
    <location>
        <begin position="45"/>
        <end position="66"/>
    </location>
</feature>
<evidence type="ECO:0000256" key="1">
    <source>
        <dbReference type="SAM" id="Coils"/>
    </source>
</evidence>
<name>A0A480IM60_PIG</name>
<accession>A0A480IM60</accession>
<dbReference type="EMBL" id="DQIR01082562">
    <property type="protein sequence ID" value="HDA38038.1"/>
    <property type="molecule type" value="Transcribed_RNA"/>
</dbReference>
<proteinExistence type="predicted"/>
<evidence type="ECO:0000256" key="2">
    <source>
        <dbReference type="SAM" id="MobiDB-lite"/>
    </source>
</evidence>
<reference evidence="3" key="1">
    <citation type="journal article" date="2019" name="PeerJ">
        <title>Genes of the pig, Sus scrofa, reconstructed with EvidentialGene.</title>
        <authorList>
            <person name="Gilbert D.G."/>
        </authorList>
    </citation>
    <scope>NUCLEOTIDE SEQUENCE</scope>
</reference>
<keyword evidence="1" id="KW-0175">Coiled coil</keyword>
<organism evidence="3">
    <name type="scientific">Sus scrofa</name>
    <name type="common">Pig</name>
    <dbReference type="NCBI Taxonomy" id="9823"/>
    <lineage>
        <taxon>Eukaryota</taxon>
        <taxon>Metazoa</taxon>
        <taxon>Chordata</taxon>
        <taxon>Craniata</taxon>
        <taxon>Vertebrata</taxon>
        <taxon>Euteleostomi</taxon>
        <taxon>Mammalia</taxon>
        <taxon>Eutheria</taxon>
        <taxon>Laurasiatheria</taxon>
        <taxon>Artiodactyla</taxon>
        <taxon>Suina</taxon>
        <taxon>Suidae</taxon>
        <taxon>Sus</taxon>
    </lineage>
</organism>
<evidence type="ECO:0000313" key="3">
    <source>
        <dbReference type="EMBL" id="HDA38038.1"/>
    </source>
</evidence>
<evidence type="ECO:0000313" key="4">
    <source>
        <dbReference type="EMBL" id="HDC67282.1"/>
    </source>
</evidence>
<feature type="region of interest" description="Disordered" evidence="2">
    <location>
        <begin position="1"/>
        <end position="72"/>
    </location>
</feature>
<sequence>MMAASEVAGVVATAPSPPDSSSSVCASKPDEGLPDGLSPKDPAQKHQNSSLSSTDFKTADSEVNTDQDIEKNLDKMMTERTLLKERYQEVLDKQRQVENQLQVQLKQLQQRREEEMKNHQVFCFY</sequence>
<feature type="compositionally biased region" description="Low complexity" evidence="2">
    <location>
        <begin position="10"/>
        <end position="27"/>
    </location>
</feature>
<dbReference type="PANTHER" id="PTHR15727:SF3">
    <property type="entry name" value="RING FINGER PROTEIN 214"/>
    <property type="match status" value="1"/>
</dbReference>
<dbReference type="AlphaFoldDB" id="A0A480IM60"/>
<protein>
    <submittedName>
        <fullName evidence="4">RING finger protein 214 isoform 2-like</fullName>
    </submittedName>
    <submittedName>
        <fullName evidence="3">RING finger protein 214 isoform X1</fullName>
    </submittedName>
</protein>
<dbReference type="PANTHER" id="PTHR15727">
    <property type="entry name" value="RING FINGER PROTEIN 214"/>
    <property type="match status" value="1"/>
</dbReference>